<evidence type="ECO:0000313" key="2">
    <source>
        <dbReference type="Proteomes" id="UP000680638"/>
    </source>
</evidence>
<dbReference type="Gene3D" id="1.10.150.240">
    <property type="entry name" value="Putative phosphatase, domain 2"/>
    <property type="match status" value="1"/>
</dbReference>
<comment type="caution">
    <text evidence="1">The sequence shown here is derived from an EMBL/GenBank/DDBJ whole genome shotgun (WGS) entry which is preliminary data.</text>
</comment>
<dbReference type="InterPro" id="IPR036412">
    <property type="entry name" value="HAD-like_sf"/>
</dbReference>
<dbReference type="InterPro" id="IPR023198">
    <property type="entry name" value="PGP-like_dom2"/>
</dbReference>
<name>A0ABQ4M0F3_9BACL</name>
<sequence length="220" mass="24816">MQYPNVLFDLDGTLTDPKAGITKSVQYALTHWGIEVADPDTLIPYIGPPLASSFREIHSFSERDSVLAVEKYREYYQDRGIYENELYDGIHELLEALKGQGRRLFVATSKPTVFAVEVLKHFGIDAYFEYVCGSHLDGTLSDKAEIIAKVIEKFSLRKEESIMIGDRKHDIIGAQKNGIDSVAVGFGYGSEEELTAIRPTYHVQTVEELRALFEGHSEFF</sequence>
<dbReference type="SFLD" id="SFLDG01135">
    <property type="entry name" value="C1.5.6:_HAD__Beta-PGM__Phospha"/>
    <property type="match status" value="1"/>
</dbReference>
<dbReference type="SFLD" id="SFLDG01129">
    <property type="entry name" value="C1.5:_HAD__Beta-PGM__Phosphata"/>
    <property type="match status" value="1"/>
</dbReference>
<gene>
    <name evidence="1" type="ORF">J21TS3_37950</name>
</gene>
<dbReference type="SUPFAM" id="SSF56784">
    <property type="entry name" value="HAD-like"/>
    <property type="match status" value="1"/>
</dbReference>
<accession>A0ABQ4M0F3</accession>
<reference evidence="1 2" key="1">
    <citation type="submission" date="2021-03" db="EMBL/GenBank/DDBJ databases">
        <title>Antimicrobial resistance genes in bacteria isolated from Japanese honey, and their potential for conferring macrolide and lincosamide resistance in the American foulbrood pathogen Paenibacillus larvae.</title>
        <authorList>
            <person name="Okamoto M."/>
            <person name="Kumagai M."/>
            <person name="Kanamori H."/>
            <person name="Takamatsu D."/>
        </authorList>
    </citation>
    <scope>NUCLEOTIDE SEQUENCE [LARGE SCALE GENOMIC DNA]</scope>
    <source>
        <strain evidence="1 2">J21TS3</strain>
    </source>
</reference>
<dbReference type="PANTHER" id="PTHR43434">
    <property type="entry name" value="PHOSPHOGLYCOLATE PHOSPHATASE"/>
    <property type="match status" value="1"/>
</dbReference>
<organism evidence="1 2">
    <name type="scientific">Paenibacillus cookii</name>
    <dbReference type="NCBI Taxonomy" id="157839"/>
    <lineage>
        <taxon>Bacteria</taxon>
        <taxon>Bacillati</taxon>
        <taxon>Bacillota</taxon>
        <taxon>Bacilli</taxon>
        <taxon>Bacillales</taxon>
        <taxon>Paenibacillaceae</taxon>
        <taxon>Paenibacillus</taxon>
    </lineage>
</organism>
<protein>
    <submittedName>
        <fullName evidence="1">Phosphoglycolate phosphatase</fullName>
    </submittedName>
</protein>
<keyword evidence="2" id="KW-1185">Reference proteome</keyword>
<dbReference type="PANTHER" id="PTHR43434:SF20">
    <property type="entry name" value="5'-NUCLEOTIDASE"/>
    <property type="match status" value="1"/>
</dbReference>
<dbReference type="SFLD" id="SFLDS00003">
    <property type="entry name" value="Haloacid_Dehalogenase"/>
    <property type="match status" value="1"/>
</dbReference>
<dbReference type="Gene3D" id="3.40.50.1000">
    <property type="entry name" value="HAD superfamily/HAD-like"/>
    <property type="match status" value="1"/>
</dbReference>
<dbReference type="InterPro" id="IPR050155">
    <property type="entry name" value="HAD-like_hydrolase_sf"/>
</dbReference>
<dbReference type="Proteomes" id="UP000680638">
    <property type="component" value="Unassembled WGS sequence"/>
</dbReference>
<dbReference type="InterPro" id="IPR023214">
    <property type="entry name" value="HAD_sf"/>
</dbReference>
<dbReference type="InterPro" id="IPR041492">
    <property type="entry name" value="HAD_2"/>
</dbReference>
<proteinExistence type="predicted"/>
<dbReference type="EMBL" id="BORW01000024">
    <property type="protein sequence ID" value="GIO68974.1"/>
    <property type="molecule type" value="Genomic_DNA"/>
</dbReference>
<evidence type="ECO:0000313" key="1">
    <source>
        <dbReference type="EMBL" id="GIO68974.1"/>
    </source>
</evidence>
<dbReference type="Pfam" id="PF13419">
    <property type="entry name" value="HAD_2"/>
    <property type="match status" value="1"/>
</dbReference>
<dbReference type="CDD" id="cd04302">
    <property type="entry name" value="HAD_5NT"/>
    <property type="match status" value="1"/>
</dbReference>
<dbReference type="RefSeq" id="WP_212951573.1">
    <property type="nucleotide sequence ID" value="NZ_BORW01000024.1"/>
</dbReference>